<sequence>MKKPKKMLCRQHQLRIAYELKDKEYFLRYAMPCLIAKVMAHKLSEKEYNSLIKQFREGKDFSQEQLWKLFEYAMRKLLVISIEKNKIQGGKAIIDKETIKEYFWFKHPQAVLFKNTFVELCLVLPAKVIQKRGKKYFVETPLGSREIYAWEDLGIGDFVTVHYNY</sequence>
<comment type="caution">
    <text evidence="1">The sequence shown here is derived from an EMBL/GenBank/DDBJ whole genome shotgun (WGS) entry which is preliminary data.</text>
</comment>
<organism evidence="1 2">
    <name type="scientific">Candidatus Iainarchaeum sp</name>
    <dbReference type="NCBI Taxonomy" id="3101447"/>
    <lineage>
        <taxon>Archaea</taxon>
        <taxon>Candidatus Iainarchaeota</taxon>
        <taxon>Candidatus Iainarchaeia</taxon>
        <taxon>Candidatus Iainarchaeales</taxon>
        <taxon>Candidatus Iainarchaeaceae</taxon>
        <taxon>Candidatus Iainarchaeum</taxon>
    </lineage>
</organism>
<evidence type="ECO:0000313" key="2">
    <source>
        <dbReference type="Proteomes" id="UP000278031"/>
    </source>
</evidence>
<accession>A0A497JG63</accession>
<protein>
    <submittedName>
        <fullName evidence="1">Uncharacterized protein</fullName>
    </submittedName>
</protein>
<evidence type="ECO:0000313" key="1">
    <source>
        <dbReference type="EMBL" id="RLG69997.1"/>
    </source>
</evidence>
<dbReference type="Proteomes" id="UP000278031">
    <property type="component" value="Unassembled WGS sequence"/>
</dbReference>
<proteinExistence type="predicted"/>
<dbReference type="AlphaFoldDB" id="A0A497JG63"/>
<feature type="non-terminal residue" evidence="1">
    <location>
        <position position="165"/>
    </location>
</feature>
<gene>
    <name evidence="1" type="ORF">DRO04_02525</name>
</gene>
<reference evidence="1 2" key="1">
    <citation type="submission" date="2018-06" db="EMBL/GenBank/DDBJ databases">
        <title>Extensive metabolic versatility and redundancy in microbially diverse, dynamic hydrothermal sediments.</title>
        <authorList>
            <person name="Dombrowski N."/>
            <person name="Teske A."/>
            <person name="Baker B.J."/>
        </authorList>
    </citation>
    <scope>NUCLEOTIDE SEQUENCE [LARGE SCALE GENOMIC DNA]</scope>
    <source>
        <strain evidence="1">B51_G17</strain>
    </source>
</reference>
<dbReference type="EMBL" id="QMWP01000091">
    <property type="protein sequence ID" value="RLG69997.1"/>
    <property type="molecule type" value="Genomic_DNA"/>
</dbReference>
<name>A0A497JG63_9ARCH</name>